<evidence type="ECO:0000259" key="3">
    <source>
        <dbReference type="SMART" id="SM00419"/>
    </source>
</evidence>
<accession>A0A7Z0K9D0</accession>
<keyword evidence="4" id="KW-0418">Kinase</keyword>
<dbReference type="PANTHER" id="PTHR18964">
    <property type="entry name" value="ROK (REPRESSOR, ORF, KINASE) FAMILY"/>
    <property type="match status" value="1"/>
</dbReference>
<dbReference type="Gene3D" id="3.30.420.40">
    <property type="match status" value="2"/>
</dbReference>
<evidence type="ECO:0000313" key="4">
    <source>
        <dbReference type="EMBL" id="NYJ78619.1"/>
    </source>
</evidence>
<sequence length="421" mass="43179">MRSNAPTTVTTSRALVLDLIRTRSPISRVEIAAASGLTQATITQVVRDLMAEGLVTEAGRGRSVGGKPRVLLDIIPESCFAVGLHLNPEETVCVAVDLSGTVVGRLRHGDFGGETTCEGVVQLLAERVAELLAHLGIDRQKVLGLGVVAPGPLDVDAGTLLGPSALPDFVGHPLRDGLLAATGLPVLVDNDATAAAMAEYWSGALVGSRAHCTVFMGAGIGAGIVLDGMIYRGASSITGEFGALPLLGAEQDIPAGSLTPTLEDLAAPHGVVRRMQSLDAAGQDAGEPAGTQDSGGGPPTRAEMREFTRIAFAAGRGDARAHEVVQGSAERLAHGVLMLTNVLDLDSISLAGPGFARAGGLYVAAVRRVVQEAFFGRSRHDVDVRLATHVSNAAAAGGAALVLQQQLAPRALGLAPVMARP</sequence>
<reference evidence="4 5" key="1">
    <citation type="submission" date="2020-07" db="EMBL/GenBank/DDBJ databases">
        <title>Sequencing the genomes of 1000 actinobacteria strains.</title>
        <authorList>
            <person name="Klenk H.-P."/>
        </authorList>
    </citation>
    <scope>NUCLEOTIDE SEQUENCE [LARGE SCALE GENOMIC DNA]</scope>
    <source>
        <strain evidence="4 5">DSM 15475</strain>
    </source>
</reference>
<comment type="caution">
    <text evidence="4">The sequence shown here is derived from an EMBL/GenBank/DDBJ whole genome shotgun (WGS) entry which is preliminary data.</text>
</comment>
<dbReference type="InterPro" id="IPR000600">
    <property type="entry name" value="ROK"/>
</dbReference>
<feature type="region of interest" description="Disordered" evidence="2">
    <location>
        <begin position="280"/>
        <end position="301"/>
    </location>
</feature>
<dbReference type="SUPFAM" id="SSF53067">
    <property type="entry name" value="Actin-like ATPase domain"/>
    <property type="match status" value="1"/>
</dbReference>
<dbReference type="InterPro" id="IPR036388">
    <property type="entry name" value="WH-like_DNA-bd_sf"/>
</dbReference>
<dbReference type="SMART" id="SM00419">
    <property type="entry name" value="HTH_CRP"/>
    <property type="match status" value="1"/>
</dbReference>
<organism evidence="4 5">
    <name type="scientific">Nesterenkonia xinjiangensis</name>
    <dbReference type="NCBI Taxonomy" id="225327"/>
    <lineage>
        <taxon>Bacteria</taxon>
        <taxon>Bacillati</taxon>
        <taxon>Actinomycetota</taxon>
        <taxon>Actinomycetes</taxon>
        <taxon>Micrococcales</taxon>
        <taxon>Micrococcaceae</taxon>
        <taxon>Nesterenkonia</taxon>
    </lineage>
</organism>
<dbReference type="InterPro" id="IPR043129">
    <property type="entry name" value="ATPase_NBD"/>
</dbReference>
<dbReference type="PANTHER" id="PTHR18964:SF149">
    <property type="entry name" value="BIFUNCTIONAL UDP-N-ACETYLGLUCOSAMINE 2-EPIMERASE_N-ACETYLMANNOSAMINE KINASE"/>
    <property type="match status" value="1"/>
</dbReference>
<dbReference type="RefSeq" id="WP_179541938.1">
    <property type="nucleotide sequence ID" value="NZ_BAAALL010000005.1"/>
</dbReference>
<name>A0A7Z0K9D0_9MICC</name>
<dbReference type="Gene3D" id="1.10.10.10">
    <property type="entry name" value="Winged helix-like DNA-binding domain superfamily/Winged helix DNA-binding domain"/>
    <property type="match status" value="1"/>
</dbReference>
<comment type="similarity">
    <text evidence="1">Belongs to the ROK (NagC/XylR) family.</text>
</comment>
<dbReference type="GO" id="GO:0003677">
    <property type="term" value="F:DNA binding"/>
    <property type="evidence" value="ECO:0007669"/>
    <property type="project" value="InterPro"/>
</dbReference>
<protein>
    <submittedName>
        <fullName evidence="4">Putative NBD/HSP70 family sugar kinase</fullName>
    </submittedName>
</protein>
<dbReference type="InterPro" id="IPR036390">
    <property type="entry name" value="WH_DNA-bd_sf"/>
</dbReference>
<dbReference type="InterPro" id="IPR012318">
    <property type="entry name" value="HTH_CRP"/>
</dbReference>
<dbReference type="GO" id="GO:0016301">
    <property type="term" value="F:kinase activity"/>
    <property type="evidence" value="ECO:0007669"/>
    <property type="project" value="UniProtKB-KW"/>
</dbReference>
<dbReference type="Pfam" id="PF00480">
    <property type="entry name" value="ROK"/>
    <property type="match status" value="1"/>
</dbReference>
<dbReference type="AlphaFoldDB" id="A0A7Z0K9D0"/>
<dbReference type="InterPro" id="IPR011991">
    <property type="entry name" value="ArsR-like_HTH"/>
</dbReference>
<keyword evidence="5" id="KW-1185">Reference proteome</keyword>
<gene>
    <name evidence="4" type="ORF">HNR09_002030</name>
</gene>
<evidence type="ECO:0000313" key="5">
    <source>
        <dbReference type="Proteomes" id="UP000535437"/>
    </source>
</evidence>
<proteinExistence type="inferred from homology"/>
<evidence type="ECO:0000256" key="2">
    <source>
        <dbReference type="SAM" id="MobiDB-lite"/>
    </source>
</evidence>
<dbReference type="Proteomes" id="UP000535437">
    <property type="component" value="Unassembled WGS sequence"/>
</dbReference>
<dbReference type="SUPFAM" id="SSF46785">
    <property type="entry name" value="Winged helix' DNA-binding domain"/>
    <property type="match status" value="1"/>
</dbReference>
<feature type="domain" description="HTH crp-type" evidence="3">
    <location>
        <begin position="18"/>
        <end position="73"/>
    </location>
</feature>
<dbReference type="CDD" id="cd00090">
    <property type="entry name" value="HTH_ARSR"/>
    <property type="match status" value="1"/>
</dbReference>
<evidence type="ECO:0000256" key="1">
    <source>
        <dbReference type="ARBA" id="ARBA00006479"/>
    </source>
</evidence>
<dbReference type="GO" id="GO:0006355">
    <property type="term" value="P:regulation of DNA-templated transcription"/>
    <property type="evidence" value="ECO:0007669"/>
    <property type="project" value="InterPro"/>
</dbReference>
<dbReference type="Pfam" id="PF13412">
    <property type="entry name" value="HTH_24"/>
    <property type="match status" value="1"/>
</dbReference>
<dbReference type="EMBL" id="JACCFY010000001">
    <property type="protein sequence ID" value="NYJ78619.1"/>
    <property type="molecule type" value="Genomic_DNA"/>
</dbReference>
<keyword evidence="4" id="KW-0808">Transferase</keyword>